<evidence type="ECO:0000259" key="15">
    <source>
        <dbReference type="PROSITE" id="PS50950"/>
    </source>
</evidence>
<evidence type="ECO:0000256" key="8">
    <source>
        <dbReference type="ARBA" id="ARBA00023125"/>
    </source>
</evidence>
<keyword evidence="17" id="KW-1185">Reference proteome</keyword>
<dbReference type="PANTHER" id="PTHR46600:SF1">
    <property type="entry name" value="THAP DOMAIN-CONTAINING PROTEIN 1"/>
    <property type="match status" value="1"/>
</dbReference>
<keyword evidence="10" id="KW-0539">Nucleus</keyword>
<dbReference type="PANTHER" id="PTHR46600">
    <property type="entry name" value="THAP DOMAIN-CONTAINING"/>
    <property type="match status" value="1"/>
</dbReference>
<dbReference type="Pfam" id="PF05485">
    <property type="entry name" value="THAP"/>
    <property type="match status" value="1"/>
</dbReference>
<sequence length="232" mass="26794">MVRQCVVCHKVQKVGENILQSEKITFHRLPKNENLRKEWFSILGLDKRYISEKSEVCSEHFNPEDLENKPSGRRLLKKGVIPKVFNQDICNFFRQISEELDIHESNTFTGTSLTESPPSKKFKNRPSSSSSITATASEAELFVEQSKLKQKKIRYAGDLSSGDFSSPTKIKTKFRILRTTIQNQRKTIKQLQQKNRRLNQKVTNLKSLVQLLKSKSFLNDDSAAIENFRFVI</sequence>
<name>A0ABD1F2A4_HYPHA</name>
<keyword evidence="11" id="KW-0131">Cell cycle</keyword>
<comment type="subcellular location">
    <subcellularLocation>
        <location evidence="1">Nucleus</location>
        <location evidence="1">Nucleoplasm</location>
    </subcellularLocation>
</comment>
<evidence type="ECO:0000256" key="10">
    <source>
        <dbReference type="ARBA" id="ARBA00023242"/>
    </source>
</evidence>
<dbReference type="EMBL" id="JBDJPC010000003">
    <property type="protein sequence ID" value="KAL1509371.1"/>
    <property type="molecule type" value="Genomic_DNA"/>
</dbReference>
<evidence type="ECO:0000256" key="1">
    <source>
        <dbReference type="ARBA" id="ARBA00004642"/>
    </source>
</evidence>
<evidence type="ECO:0000256" key="2">
    <source>
        <dbReference type="ARBA" id="ARBA00006177"/>
    </source>
</evidence>
<evidence type="ECO:0000256" key="14">
    <source>
        <dbReference type="SAM" id="MobiDB-lite"/>
    </source>
</evidence>
<protein>
    <recommendedName>
        <fullName evidence="15">THAP-type domain-containing protein</fullName>
    </recommendedName>
</protein>
<dbReference type="InterPro" id="IPR006612">
    <property type="entry name" value="THAP_Znf"/>
</dbReference>
<organism evidence="16 17">
    <name type="scientific">Hypothenemus hampei</name>
    <name type="common">Coffee berry borer</name>
    <dbReference type="NCBI Taxonomy" id="57062"/>
    <lineage>
        <taxon>Eukaryota</taxon>
        <taxon>Metazoa</taxon>
        <taxon>Ecdysozoa</taxon>
        <taxon>Arthropoda</taxon>
        <taxon>Hexapoda</taxon>
        <taxon>Insecta</taxon>
        <taxon>Pterygota</taxon>
        <taxon>Neoptera</taxon>
        <taxon>Endopterygota</taxon>
        <taxon>Coleoptera</taxon>
        <taxon>Polyphaga</taxon>
        <taxon>Cucujiformia</taxon>
        <taxon>Curculionidae</taxon>
        <taxon>Scolytinae</taxon>
        <taxon>Hypothenemus</taxon>
    </lineage>
</organism>
<dbReference type="SMART" id="SM00980">
    <property type="entry name" value="THAP"/>
    <property type="match status" value="1"/>
</dbReference>
<reference evidence="16 17" key="1">
    <citation type="submission" date="2024-05" db="EMBL/GenBank/DDBJ databases">
        <title>Genetic variation in Jamaican populations of the coffee berry borer (Hypothenemus hampei).</title>
        <authorList>
            <person name="Errbii M."/>
            <person name="Myrie A."/>
        </authorList>
    </citation>
    <scope>NUCLEOTIDE SEQUENCE [LARGE SCALE GENOMIC DNA]</scope>
    <source>
        <strain evidence="16">JA-Hopewell-2020-01-JO</strain>
        <tissue evidence="16">Whole body</tissue>
    </source>
</reference>
<keyword evidence="6" id="KW-0805">Transcription regulation</keyword>
<evidence type="ECO:0000256" key="7">
    <source>
        <dbReference type="ARBA" id="ARBA00023054"/>
    </source>
</evidence>
<dbReference type="InterPro" id="IPR038441">
    <property type="entry name" value="THAP_Znf_sf"/>
</dbReference>
<comment type="caution">
    <text evidence="16">The sequence shown here is derived from an EMBL/GenBank/DDBJ whole genome shotgun (WGS) entry which is preliminary data.</text>
</comment>
<evidence type="ECO:0000256" key="4">
    <source>
        <dbReference type="ARBA" id="ARBA00022771"/>
    </source>
</evidence>
<keyword evidence="4 12" id="KW-0863">Zinc-finger</keyword>
<keyword evidence="3" id="KW-0479">Metal-binding</keyword>
<evidence type="ECO:0000256" key="5">
    <source>
        <dbReference type="ARBA" id="ARBA00022833"/>
    </source>
</evidence>
<dbReference type="GO" id="GO:0005654">
    <property type="term" value="C:nucleoplasm"/>
    <property type="evidence" value="ECO:0007669"/>
    <property type="project" value="UniProtKB-SubCell"/>
</dbReference>
<evidence type="ECO:0000256" key="9">
    <source>
        <dbReference type="ARBA" id="ARBA00023163"/>
    </source>
</evidence>
<dbReference type="GO" id="GO:0003677">
    <property type="term" value="F:DNA binding"/>
    <property type="evidence" value="ECO:0007669"/>
    <property type="project" value="UniProtKB-UniRule"/>
</dbReference>
<dbReference type="Proteomes" id="UP001566132">
    <property type="component" value="Unassembled WGS sequence"/>
</dbReference>
<accession>A0ABD1F2A4</accession>
<feature type="coiled-coil region" evidence="13">
    <location>
        <begin position="174"/>
        <end position="215"/>
    </location>
</feature>
<evidence type="ECO:0000313" key="17">
    <source>
        <dbReference type="Proteomes" id="UP001566132"/>
    </source>
</evidence>
<dbReference type="SMART" id="SM00692">
    <property type="entry name" value="DM3"/>
    <property type="match status" value="1"/>
</dbReference>
<feature type="region of interest" description="Disordered" evidence="14">
    <location>
        <begin position="108"/>
        <end position="130"/>
    </location>
</feature>
<proteinExistence type="inferred from homology"/>
<comment type="similarity">
    <text evidence="2">Belongs to the THAP1 family.</text>
</comment>
<gene>
    <name evidence="16" type="ORF">ABEB36_004124</name>
</gene>
<feature type="domain" description="THAP-type" evidence="15">
    <location>
        <begin position="1"/>
        <end position="85"/>
    </location>
</feature>
<dbReference type="GO" id="GO:0008270">
    <property type="term" value="F:zinc ion binding"/>
    <property type="evidence" value="ECO:0007669"/>
    <property type="project" value="UniProtKB-KW"/>
</dbReference>
<evidence type="ECO:0000256" key="11">
    <source>
        <dbReference type="ARBA" id="ARBA00023306"/>
    </source>
</evidence>
<keyword evidence="5" id="KW-0862">Zinc</keyword>
<evidence type="ECO:0000256" key="3">
    <source>
        <dbReference type="ARBA" id="ARBA00022723"/>
    </source>
</evidence>
<dbReference type="SUPFAM" id="SSF57716">
    <property type="entry name" value="Glucocorticoid receptor-like (DNA-binding domain)"/>
    <property type="match status" value="1"/>
</dbReference>
<dbReference type="AlphaFoldDB" id="A0ABD1F2A4"/>
<evidence type="ECO:0000256" key="13">
    <source>
        <dbReference type="SAM" id="Coils"/>
    </source>
</evidence>
<dbReference type="Gene3D" id="6.20.210.20">
    <property type="entry name" value="THAP domain"/>
    <property type="match status" value="1"/>
</dbReference>
<keyword evidence="7 13" id="KW-0175">Coiled coil</keyword>
<feature type="compositionally biased region" description="Polar residues" evidence="14">
    <location>
        <begin position="108"/>
        <end position="117"/>
    </location>
</feature>
<dbReference type="PROSITE" id="PS50950">
    <property type="entry name" value="ZF_THAP"/>
    <property type="match status" value="1"/>
</dbReference>
<keyword evidence="8 12" id="KW-0238">DNA-binding</keyword>
<evidence type="ECO:0000313" key="16">
    <source>
        <dbReference type="EMBL" id="KAL1509371.1"/>
    </source>
</evidence>
<dbReference type="InterPro" id="IPR026516">
    <property type="entry name" value="THAP1/10"/>
</dbReference>
<evidence type="ECO:0000256" key="12">
    <source>
        <dbReference type="PROSITE-ProRule" id="PRU00309"/>
    </source>
</evidence>
<evidence type="ECO:0000256" key="6">
    <source>
        <dbReference type="ARBA" id="ARBA00023015"/>
    </source>
</evidence>
<keyword evidence="9" id="KW-0804">Transcription</keyword>